<dbReference type="EMBL" id="CP058933">
    <property type="protein sequence ID" value="QLI67847.1"/>
    <property type="molecule type" value="Genomic_DNA"/>
</dbReference>
<evidence type="ECO:0000256" key="1">
    <source>
        <dbReference type="SAM" id="MobiDB-lite"/>
    </source>
</evidence>
<dbReference type="RefSeq" id="XP_065986461.1">
    <property type="nucleotide sequence ID" value="XM_066130500.1"/>
</dbReference>
<evidence type="ECO:0000256" key="2">
    <source>
        <dbReference type="SAM" id="SignalP"/>
    </source>
</evidence>
<dbReference type="OrthoDB" id="1046782at2759"/>
<dbReference type="KEGG" id="mbrn:26242541"/>
<dbReference type="Proteomes" id="UP000510686">
    <property type="component" value="Chromosome 2"/>
</dbReference>
<protein>
    <recommendedName>
        <fullName evidence="3">Inhibitor I9 domain-containing protein</fullName>
    </recommendedName>
</protein>
<feature type="chain" id="PRO_5028821997" description="Inhibitor I9 domain-containing protein" evidence="2">
    <location>
        <begin position="20"/>
        <end position="759"/>
    </location>
</feature>
<keyword evidence="5" id="KW-1185">Reference proteome</keyword>
<organism evidence="4 5">
    <name type="scientific">Metarhizium brunneum</name>
    <dbReference type="NCBI Taxonomy" id="500148"/>
    <lineage>
        <taxon>Eukaryota</taxon>
        <taxon>Fungi</taxon>
        <taxon>Dikarya</taxon>
        <taxon>Ascomycota</taxon>
        <taxon>Pezizomycotina</taxon>
        <taxon>Sordariomycetes</taxon>
        <taxon>Hypocreomycetidae</taxon>
        <taxon>Hypocreales</taxon>
        <taxon>Clavicipitaceae</taxon>
        <taxon>Metarhizium</taxon>
    </lineage>
</organism>
<dbReference type="GeneID" id="26242541"/>
<evidence type="ECO:0000313" key="5">
    <source>
        <dbReference type="Proteomes" id="UP000510686"/>
    </source>
</evidence>
<feature type="compositionally biased region" description="Polar residues" evidence="1">
    <location>
        <begin position="123"/>
        <end position="137"/>
    </location>
</feature>
<dbReference type="SUPFAM" id="SSF54897">
    <property type="entry name" value="Protease propeptides/inhibitors"/>
    <property type="match status" value="1"/>
</dbReference>
<dbReference type="InterPro" id="IPR037045">
    <property type="entry name" value="S8pro/Inhibitor_I9_sf"/>
</dbReference>
<dbReference type="InterPro" id="IPR010259">
    <property type="entry name" value="S8pro/Inhibitor_I9"/>
</dbReference>
<evidence type="ECO:0000259" key="3">
    <source>
        <dbReference type="Pfam" id="PF05922"/>
    </source>
</evidence>
<dbReference type="Gene3D" id="3.30.70.80">
    <property type="entry name" value="Peptidase S8 propeptide/proteinase inhibitor I9"/>
    <property type="match status" value="1"/>
</dbReference>
<sequence>MKCFHWTVVLAALLQTAATEQTSSSDGAQPLGHIVVLKPGLESKHLERHLEWVKSVHKRSPDNDGENHHGVKHTYDGEDYGFLGYAGHFPPSVLEDIKRHEHVDFVERDQAITLVLPGEETPESQAVSQDNNKQSSRIVGRGGLTMGQGYNTFLDKGAMHNAVLFSEGMNKRSENSTAELFNQDMMTRFNFTPPSADLTDIDMSYFDRPDPRALIEQALAGLARDGKNTTDLTKRHTRTASQDECNGSMRFTSELVENYEQVPPNVPSTCCFIFMTQASTTSDTNQVLLTRLARSYLQTLEISGGATLSGWGQSASVSGAYLNKAEFSKKSVIFVAIINIERQLDSPTGFEFNTHNYKPKTFNRDFGDKWIQGFHEGGKMIARVTFTAKNQIAKNDLQAQAKASLRFWGVTGDIEASAKKSMEDVNTNADVEIKLFYQGELGRFMLQSGSPKSISEGTAQASFLQAKSWADQFIQNACQHRYAYRPLLDEYRNIEGFPEDQGVPDYYVAHRMSYMILSQIVVISDMKDYLLSRTDLDIKLKYSIQVDEIKMVQLGRDWVQSTVEKPEDAITTAGDLLEKFDKNFRAKYEMLMPQKPYIAGVKVVYGGYPSKDPPAGRVKEAEGRSDDINHGRGGDFVWLVPIRTDHAEDACTSFELVIDQVPDEFGNLVKGSKDKSRYLRCKKSSSRDKIRRLVLSRLEAAPAPAPRVTKDRLAFIKSLLGRSWVEKVRFLRAFTGKTSNINQGRHGADELYLLWSPRE</sequence>
<evidence type="ECO:0000313" key="4">
    <source>
        <dbReference type="EMBL" id="QLI67847.1"/>
    </source>
</evidence>
<feature type="domain" description="Inhibitor I9" evidence="3">
    <location>
        <begin position="33"/>
        <end position="114"/>
    </location>
</feature>
<dbReference type="AlphaFoldDB" id="A0A7D5Z323"/>
<gene>
    <name evidence="4" type="ORF">G6M90_00g051020</name>
</gene>
<reference evidence="4 5" key="1">
    <citation type="submission" date="2020-07" db="EMBL/GenBank/DDBJ databases">
        <title>Telomere length de novo assembly of all 7 chromosomes of the fungus, Metarhizium brunneum, using a novel assembly pipeline.</title>
        <authorList>
            <person name="Saud z."/>
            <person name="Kortsinoglou A."/>
            <person name="Kouvelis V.N."/>
            <person name="Butt T.M."/>
        </authorList>
    </citation>
    <scope>NUCLEOTIDE SEQUENCE [LARGE SCALE GENOMIC DNA]</scope>
    <source>
        <strain evidence="4 5">4556</strain>
    </source>
</reference>
<keyword evidence="2" id="KW-0732">Signal</keyword>
<feature type="signal peptide" evidence="2">
    <location>
        <begin position="1"/>
        <end position="19"/>
    </location>
</feature>
<accession>A0A7D5Z323</accession>
<feature type="region of interest" description="Disordered" evidence="1">
    <location>
        <begin position="119"/>
        <end position="140"/>
    </location>
</feature>
<proteinExistence type="predicted"/>
<dbReference type="Pfam" id="PF05922">
    <property type="entry name" value="Inhibitor_I9"/>
    <property type="match status" value="1"/>
</dbReference>
<name>A0A7D5Z323_9HYPO</name>